<reference evidence="4" key="1">
    <citation type="journal article" date="2019" name="Sci. Rep.">
        <title>Draft genome of Tanacetum cinerariifolium, the natural source of mosquito coil.</title>
        <authorList>
            <person name="Yamashiro T."/>
            <person name="Shiraishi A."/>
            <person name="Satake H."/>
            <person name="Nakayama K."/>
        </authorList>
    </citation>
    <scope>NUCLEOTIDE SEQUENCE</scope>
</reference>
<feature type="region of interest" description="Disordered" evidence="1">
    <location>
        <begin position="373"/>
        <end position="424"/>
    </location>
</feature>
<dbReference type="SUPFAM" id="SSF56672">
    <property type="entry name" value="DNA/RNA polymerases"/>
    <property type="match status" value="1"/>
</dbReference>
<feature type="compositionally biased region" description="Basic and acidic residues" evidence="1">
    <location>
        <begin position="375"/>
        <end position="391"/>
    </location>
</feature>
<evidence type="ECO:0000259" key="2">
    <source>
        <dbReference type="Pfam" id="PF07727"/>
    </source>
</evidence>
<organism evidence="4">
    <name type="scientific">Tanacetum cinerariifolium</name>
    <name type="common">Dalmatian daisy</name>
    <name type="synonym">Chrysanthemum cinerariifolium</name>
    <dbReference type="NCBI Taxonomy" id="118510"/>
    <lineage>
        <taxon>Eukaryota</taxon>
        <taxon>Viridiplantae</taxon>
        <taxon>Streptophyta</taxon>
        <taxon>Embryophyta</taxon>
        <taxon>Tracheophyta</taxon>
        <taxon>Spermatophyta</taxon>
        <taxon>Magnoliopsida</taxon>
        <taxon>eudicotyledons</taxon>
        <taxon>Gunneridae</taxon>
        <taxon>Pentapetalae</taxon>
        <taxon>asterids</taxon>
        <taxon>campanulids</taxon>
        <taxon>Asterales</taxon>
        <taxon>Asteraceae</taxon>
        <taxon>Asteroideae</taxon>
        <taxon>Anthemideae</taxon>
        <taxon>Anthemidinae</taxon>
        <taxon>Tanacetum</taxon>
    </lineage>
</organism>
<feature type="domain" description="Reverse transcriptase Ty1/copia-type" evidence="2">
    <location>
        <begin position="552"/>
        <end position="736"/>
    </location>
</feature>
<name>A0A6L2M2Q4_TANCI</name>
<dbReference type="Pfam" id="PF25597">
    <property type="entry name" value="SH3_retrovirus"/>
    <property type="match status" value="1"/>
</dbReference>
<comment type="caution">
    <text evidence="4">The sequence shown here is derived from an EMBL/GenBank/DDBJ whole genome shotgun (WGS) entry which is preliminary data.</text>
</comment>
<dbReference type="InterPro" id="IPR013103">
    <property type="entry name" value="RVT_2"/>
</dbReference>
<evidence type="ECO:0000313" key="4">
    <source>
        <dbReference type="EMBL" id="GEU66874.1"/>
    </source>
</evidence>
<feature type="domain" description="Retroviral polymerase SH3-like" evidence="3">
    <location>
        <begin position="269"/>
        <end position="307"/>
    </location>
</feature>
<proteinExistence type="predicted"/>
<dbReference type="InterPro" id="IPR057670">
    <property type="entry name" value="SH3_retrovirus"/>
</dbReference>
<dbReference type="EMBL" id="BKCJ010005460">
    <property type="protein sequence ID" value="GEU66874.1"/>
    <property type="molecule type" value="Genomic_DNA"/>
</dbReference>
<accession>A0A6L2M2Q4</accession>
<dbReference type="InterPro" id="IPR043502">
    <property type="entry name" value="DNA/RNA_pol_sf"/>
</dbReference>
<feature type="compositionally biased region" description="Low complexity" evidence="1">
    <location>
        <begin position="414"/>
        <end position="424"/>
    </location>
</feature>
<dbReference type="AlphaFoldDB" id="A0A6L2M2Q4"/>
<protein>
    <submittedName>
        <fullName evidence="4">Uncharacterized protein</fullName>
    </submittedName>
</protein>
<evidence type="ECO:0000259" key="3">
    <source>
        <dbReference type="Pfam" id="PF25597"/>
    </source>
</evidence>
<dbReference type="Pfam" id="PF07727">
    <property type="entry name" value="RVT_2"/>
    <property type="match status" value="1"/>
</dbReference>
<sequence length="758" mass="84607">MKKDFDEIETINIELEHRVTRLITKNEQLKETYKYDSIKPSRSSELVKYPRHSGQLFQAPIPVAPTVPLKSNSHSKGSKRTKKACFVCKSVDHLIKDCDFHARKMAHRPYASRDIHKQYAPVNHSKFPLHKVITATPPQSQSVLPTAVRTVSAVKPIFSMTRPKLASRAVSKYKSPLRRHLPCCLSLNSSNSPPRVTAANASTVSAAQDKKGTWGNLQQALRDKGVIDNGCSRHMTGNMSYLFDFEELNGGYVAFRGNPKGGKITGKGKVDKGFLVGYSVCSKAFRVFNSRTRIVQETLHVNFMENKPNVAGSGPAWLFDIDSLTRTMNYHPVIAENQTNSHVGFQDIKKVREEGTHTYVLFPVLFDGSKNSQNNKKDALVDGKEHDDDIQKSVSPDIHSLSSGTQTRKQEYTNNSSNGVNAASSSVSTARHNFINSTNDFSAVGPLNAAASPTAANSSDMLNLEDLTYSNDADDVGAEADINNLESIISVSPILITRIHKDHPTSQIIGDLSSTTQTRSMARAVRDQGGISQMFNEDFHTCIGQLVLNGFYINKKDERGIVIRNKARLVAQGHTQEEGIDYKEVFSPVARIEAIRLFLAYASFMGFLVYQMDVKSKFLYGTIEEEVYVCQPLRFEDPENPNKVYKVVKALYGLHQAPRAWYETLATYLLENRFQRGTVDQTLFIKKQQKDILLVQIYVDDIIFGATNKALCQSFKKLMKDKFQMSSMGELTLFLGKSASTPIDAEKPLLKDSDGEEC</sequence>
<evidence type="ECO:0000256" key="1">
    <source>
        <dbReference type="SAM" id="MobiDB-lite"/>
    </source>
</evidence>
<gene>
    <name evidence="4" type="ORF">Tci_038852</name>
</gene>